<dbReference type="InterPro" id="IPR009081">
    <property type="entry name" value="PP-bd_ACP"/>
</dbReference>
<dbReference type="GO" id="GO:0016020">
    <property type="term" value="C:membrane"/>
    <property type="evidence" value="ECO:0007669"/>
    <property type="project" value="GOC"/>
</dbReference>
<keyword evidence="2" id="KW-0444">Lipid biosynthesis</keyword>
<gene>
    <name evidence="8" type="ORF">GCM10011579_004920</name>
</gene>
<proteinExistence type="predicted"/>
<dbReference type="PANTHER" id="PTHR20863">
    <property type="entry name" value="ACYL CARRIER PROTEIN"/>
    <property type="match status" value="1"/>
</dbReference>
<dbReference type="SUPFAM" id="SSF47336">
    <property type="entry name" value="ACP-like"/>
    <property type="match status" value="1"/>
</dbReference>
<dbReference type="Proteomes" id="UP000600365">
    <property type="component" value="Unassembled WGS sequence"/>
</dbReference>
<keyword evidence="4" id="KW-0276">Fatty acid metabolism</keyword>
<dbReference type="RefSeq" id="WP_189184118.1">
    <property type="nucleotide sequence ID" value="NZ_BMMM01000001.1"/>
</dbReference>
<keyword evidence="5" id="KW-0443">Lipid metabolism</keyword>
<dbReference type="GO" id="GO:0017000">
    <property type="term" value="P:antibiotic biosynthetic process"/>
    <property type="evidence" value="ECO:0007669"/>
    <property type="project" value="UniProtKB-ARBA"/>
</dbReference>
<accession>A0A917XRE1</accession>
<feature type="domain" description="Carrier" evidence="7">
    <location>
        <begin position="9"/>
        <end position="83"/>
    </location>
</feature>
<protein>
    <recommendedName>
        <fullName evidence="7">Carrier domain-containing protein</fullName>
    </recommendedName>
</protein>
<dbReference type="PROSITE" id="PS50075">
    <property type="entry name" value="CARRIER"/>
    <property type="match status" value="1"/>
</dbReference>
<evidence type="ECO:0000256" key="5">
    <source>
        <dbReference type="ARBA" id="ARBA00023098"/>
    </source>
</evidence>
<keyword evidence="3" id="KW-0597">Phosphoprotein</keyword>
<dbReference type="InterPro" id="IPR003231">
    <property type="entry name" value="ACP"/>
</dbReference>
<evidence type="ECO:0000256" key="6">
    <source>
        <dbReference type="ARBA" id="ARBA00023160"/>
    </source>
</evidence>
<evidence type="ECO:0000313" key="9">
    <source>
        <dbReference type="Proteomes" id="UP000600365"/>
    </source>
</evidence>
<evidence type="ECO:0000259" key="7">
    <source>
        <dbReference type="PROSITE" id="PS50075"/>
    </source>
</evidence>
<dbReference type="PANTHER" id="PTHR20863:SF76">
    <property type="entry name" value="CARRIER DOMAIN-CONTAINING PROTEIN"/>
    <property type="match status" value="1"/>
</dbReference>
<keyword evidence="9" id="KW-1185">Reference proteome</keyword>
<evidence type="ECO:0000256" key="2">
    <source>
        <dbReference type="ARBA" id="ARBA00022516"/>
    </source>
</evidence>
<reference evidence="8 9" key="1">
    <citation type="journal article" date="2014" name="Int. J. Syst. Evol. Microbiol.">
        <title>Complete genome sequence of Corynebacterium casei LMG S-19264T (=DSM 44701T), isolated from a smear-ripened cheese.</title>
        <authorList>
            <consortium name="US DOE Joint Genome Institute (JGI-PGF)"/>
            <person name="Walter F."/>
            <person name="Albersmeier A."/>
            <person name="Kalinowski J."/>
            <person name="Ruckert C."/>
        </authorList>
    </citation>
    <scope>NUCLEOTIDE SEQUENCE [LARGE SCALE GENOMIC DNA]</scope>
    <source>
        <strain evidence="8 9">CGMCC 4.7111</strain>
    </source>
</reference>
<dbReference type="InterPro" id="IPR036736">
    <property type="entry name" value="ACP-like_sf"/>
</dbReference>
<evidence type="ECO:0000256" key="4">
    <source>
        <dbReference type="ARBA" id="ARBA00022832"/>
    </source>
</evidence>
<comment type="caution">
    <text evidence="8">The sequence shown here is derived from an EMBL/GenBank/DDBJ whole genome shotgun (WGS) entry which is preliminary data.</text>
</comment>
<dbReference type="AlphaFoldDB" id="A0A917XRE1"/>
<evidence type="ECO:0000256" key="3">
    <source>
        <dbReference type="ARBA" id="ARBA00022553"/>
    </source>
</evidence>
<organism evidence="8 9">
    <name type="scientific">Streptomyces albiflavescens</name>
    <dbReference type="NCBI Taxonomy" id="1623582"/>
    <lineage>
        <taxon>Bacteria</taxon>
        <taxon>Bacillati</taxon>
        <taxon>Actinomycetota</taxon>
        <taxon>Actinomycetes</taxon>
        <taxon>Kitasatosporales</taxon>
        <taxon>Streptomycetaceae</taxon>
        <taxon>Streptomyces</taxon>
    </lineage>
</organism>
<dbReference type="EMBL" id="BMMM01000001">
    <property type="protein sequence ID" value="GGN50284.1"/>
    <property type="molecule type" value="Genomic_DNA"/>
</dbReference>
<dbReference type="GO" id="GO:0000036">
    <property type="term" value="F:acyl carrier activity"/>
    <property type="evidence" value="ECO:0007669"/>
    <property type="project" value="TreeGrafter"/>
</dbReference>
<dbReference type="SMART" id="SM00823">
    <property type="entry name" value="PKS_PP"/>
    <property type="match status" value="1"/>
</dbReference>
<keyword evidence="6" id="KW-0275">Fatty acid biosynthesis</keyword>
<name>A0A917XRE1_9ACTN</name>
<dbReference type="GO" id="GO:0000035">
    <property type="term" value="F:acyl binding"/>
    <property type="evidence" value="ECO:0007669"/>
    <property type="project" value="TreeGrafter"/>
</dbReference>
<keyword evidence="1" id="KW-0596">Phosphopantetheine</keyword>
<evidence type="ECO:0000313" key="8">
    <source>
        <dbReference type="EMBL" id="GGN50284.1"/>
    </source>
</evidence>
<sequence length="86" mass="9278">MTTHELTTDALTAEVIALVQRTAPDLEGDIDADSSFEELGMDSLTRVDLLAAVEKNYSLSVPDETVAELLRVRDVVAFLATAKAEV</sequence>
<dbReference type="Gene3D" id="1.10.1200.10">
    <property type="entry name" value="ACP-like"/>
    <property type="match status" value="1"/>
</dbReference>
<evidence type="ECO:0000256" key="1">
    <source>
        <dbReference type="ARBA" id="ARBA00022450"/>
    </source>
</evidence>
<dbReference type="GO" id="GO:0031177">
    <property type="term" value="F:phosphopantetheine binding"/>
    <property type="evidence" value="ECO:0007669"/>
    <property type="project" value="InterPro"/>
</dbReference>
<dbReference type="InterPro" id="IPR020806">
    <property type="entry name" value="PKS_PP-bd"/>
</dbReference>
<dbReference type="GO" id="GO:0009245">
    <property type="term" value="P:lipid A biosynthetic process"/>
    <property type="evidence" value="ECO:0007669"/>
    <property type="project" value="TreeGrafter"/>
</dbReference>
<dbReference type="GO" id="GO:0005829">
    <property type="term" value="C:cytosol"/>
    <property type="evidence" value="ECO:0007669"/>
    <property type="project" value="TreeGrafter"/>
</dbReference>
<dbReference type="Pfam" id="PF00550">
    <property type="entry name" value="PP-binding"/>
    <property type="match status" value="1"/>
</dbReference>